<evidence type="ECO:0000313" key="2">
    <source>
        <dbReference type="Proteomes" id="UP001233999"/>
    </source>
</evidence>
<dbReference type="InterPro" id="IPR013783">
    <property type="entry name" value="Ig-like_fold"/>
</dbReference>
<reference evidence="1" key="1">
    <citation type="journal article" date="2023" name="IScience">
        <title>Live-bearing cockroach genome reveals convergent evolutionary mechanisms linked to viviparity in insects and beyond.</title>
        <authorList>
            <person name="Fouks B."/>
            <person name="Harrison M.C."/>
            <person name="Mikhailova A.A."/>
            <person name="Marchal E."/>
            <person name="English S."/>
            <person name="Carruthers M."/>
            <person name="Jennings E.C."/>
            <person name="Chiamaka E.L."/>
            <person name="Frigard R.A."/>
            <person name="Pippel M."/>
            <person name="Attardo G.M."/>
            <person name="Benoit J.B."/>
            <person name="Bornberg-Bauer E."/>
            <person name="Tobe S.S."/>
        </authorList>
    </citation>
    <scope>NUCLEOTIDE SEQUENCE</scope>
    <source>
        <strain evidence="1">Stay&amp;Tobe</strain>
    </source>
</reference>
<dbReference type="EMBL" id="JASPKZ010004576">
    <property type="protein sequence ID" value="KAJ9590023.1"/>
    <property type="molecule type" value="Genomic_DNA"/>
</dbReference>
<feature type="non-terminal residue" evidence="1">
    <location>
        <position position="67"/>
    </location>
</feature>
<feature type="non-terminal residue" evidence="1">
    <location>
        <position position="1"/>
    </location>
</feature>
<dbReference type="Proteomes" id="UP001233999">
    <property type="component" value="Unassembled WGS sequence"/>
</dbReference>
<keyword evidence="2" id="KW-1185">Reference proteome</keyword>
<comment type="caution">
    <text evidence="1">The sequence shown here is derived from an EMBL/GenBank/DDBJ whole genome shotgun (WGS) entry which is preliminary data.</text>
</comment>
<sequence>YDWAGRQDSGDCSLWVRRATLEFDDGEWECQVTASDFTTQDALTSAPVRLVVRGTSRRPRLGPRGAP</sequence>
<organism evidence="1 2">
    <name type="scientific">Diploptera punctata</name>
    <name type="common">Pacific beetle cockroach</name>
    <dbReference type="NCBI Taxonomy" id="6984"/>
    <lineage>
        <taxon>Eukaryota</taxon>
        <taxon>Metazoa</taxon>
        <taxon>Ecdysozoa</taxon>
        <taxon>Arthropoda</taxon>
        <taxon>Hexapoda</taxon>
        <taxon>Insecta</taxon>
        <taxon>Pterygota</taxon>
        <taxon>Neoptera</taxon>
        <taxon>Polyneoptera</taxon>
        <taxon>Dictyoptera</taxon>
        <taxon>Blattodea</taxon>
        <taxon>Blaberoidea</taxon>
        <taxon>Blaberidae</taxon>
        <taxon>Diplopterinae</taxon>
        <taxon>Diploptera</taxon>
    </lineage>
</organism>
<reference evidence="1" key="2">
    <citation type="submission" date="2023-05" db="EMBL/GenBank/DDBJ databases">
        <authorList>
            <person name="Fouks B."/>
        </authorList>
    </citation>
    <scope>NUCLEOTIDE SEQUENCE</scope>
    <source>
        <strain evidence="1">Stay&amp;Tobe</strain>
        <tissue evidence="1">Testes</tissue>
    </source>
</reference>
<accession>A0AAD8EH17</accession>
<evidence type="ECO:0000313" key="1">
    <source>
        <dbReference type="EMBL" id="KAJ9590023.1"/>
    </source>
</evidence>
<dbReference type="AlphaFoldDB" id="A0AAD8EH17"/>
<dbReference type="Gene3D" id="2.60.40.10">
    <property type="entry name" value="Immunoglobulins"/>
    <property type="match status" value="1"/>
</dbReference>
<name>A0AAD8EH17_DIPPU</name>
<proteinExistence type="predicted"/>
<protein>
    <submittedName>
        <fullName evidence="1">Uncharacterized protein</fullName>
    </submittedName>
</protein>
<gene>
    <name evidence="1" type="ORF">L9F63_016862</name>
</gene>